<comment type="caution">
    <text evidence="1">The sequence shown here is derived from an EMBL/GenBank/DDBJ whole genome shotgun (WGS) entry which is preliminary data.</text>
</comment>
<accession>A0A9X0AF91</accession>
<keyword evidence="2" id="KW-1185">Reference proteome</keyword>
<proteinExistence type="predicted"/>
<reference evidence="1" key="1">
    <citation type="submission" date="2022-11" db="EMBL/GenBank/DDBJ databases">
        <title>Genome Resource of Sclerotinia nivalis Strain SnTB1, a Plant Pathogen Isolated from American Ginseng.</title>
        <authorList>
            <person name="Fan S."/>
        </authorList>
    </citation>
    <scope>NUCLEOTIDE SEQUENCE</scope>
    <source>
        <strain evidence="1">SnTB1</strain>
    </source>
</reference>
<protein>
    <submittedName>
        <fullName evidence="1">Uncharacterized protein</fullName>
    </submittedName>
</protein>
<gene>
    <name evidence="1" type="ORF">OCU04_009543</name>
</gene>
<evidence type="ECO:0000313" key="2">
    <source>
        <dbReference type="Proteomes" id="UP001152300"/>
    </source>
</evidence>
<sequence>MFAHSAIILPRSEVLADKDDKGWRDLGEKRRQFNIIVEASLLPTHTPPAPSGPPQAQHFFPHANNLDDSRLLFNTKLYIFAHEYKVDALHHLAAAKFFHIAHLPSPSVFSASTHMLEED</sequence>
<dbReference type="OrthoDB" id="6359816at2759"/>
<name>A0A9X0AF91_9HELO</name>
<organism evidence="1 2">
    <name type="scientific">Sclerotinia nivalis</name>
    <dbReference type="NCBI Taxonomy" id="352851"/>
    <lineage>
        <taxon>Eukaryota</taxon>
        <taxon>Fungi</taxon>
        <taxon>Dikarya</taxon>
        <taxon>Ascomycota</taxon>
        <taxon>Pezizomycotina</taxon>
        <taxon>Leotiomycetes</taxon>
        <taxon>Helotiales</taxon>
        <taxon>Sclerotiniaceae</taxon>
        <taxon>Sclerotinia</taxon>
    </lineage>
</organism>
<evidence type="ECO:0000313" key="1">
    <source>
        <dbReference type="EMBL" id="KAJ8061746.1"/>
    </source>
</evidence>
<dbReference type="EMBL" id="JAPEIS010000011">
    <property type="protein sequence ID" value="KAJ8061746.1"/>
    <property type="molecule type" value="Genomic_DNA"/>
</dbReference>
<dbReference type="AlphaFoldDB" id="A0A9X0AF91"/>
<dbReference type="Proteomes" id="UP001152300">
    <property type="component" value="Unassembled WGS sequence"/>
</dbReference>